<dbReference type="InterPro" id="IPR011055">
    <property type="entry name" value="Dup_hybrid_motif"/>
</dbReference>
<dbReference type="RefSeq" id="WP_208178707.1">
    <property type="nucleotide sequence ID" value="NZ_JAGETZ010000023.1"/>
</dbReference>
<accession>A0ABS3QPD1</accession>
<dbReference type="CDD" id="cd12797">
    <property type="entry name" value="M23_peptidase"/>
    <property type="match status" value="1"/>
</dbReference>
<feature type="domain" description="M23ase beta-sheet core" evidence="1">
    <location>
        <begin position="218"/>
        <end position="312"/>
    </location>
</feature>
<dbReference type="PANTHER" id="PTHR21666">
    <property type="entry name" value="PEPTIDASE-RELATED"/>
    <property type="match status" value="1"/>
</dbReference>
<dbReference type="PANTHER" id="PTHR21666:SF285">
    <property type="entry name" value="M23 FAMILY METALLOPEPTIDASE"/>
    <property type="match status" value="1"/>
</dbReference>
<gene>
    <name evidence="2" type="ORF">J4E00_28150</name>
</gene>
<dbReference type="SUPFAM" id="SSF51261">
    <property type="entry name" value="Duplicated hybrid motif"/>
    <property type="match status" value="1"/>
</dbReference>
<evidence type="ECO:0000259" key="1">
    <source>
        <dbReference type="Pfam" id="PF01551"/>
    </source>
</evidence>
<dbReference type="EMBL" id="JAGETZ010000023">
    <property type="protein sequence ID" value="MBO2012967.1"/>
    <property type="molecule type" value="Genomic_DNA"/>
</dbReference>
<evidence type="ECO:0000313" key="2">
    <source>
        <dbReference type="EMBL" id="MBO2012967.1"/>
    </source>
</evidence>
<reference evidence="2 3" key="1">
    <citation type="submission" date="2021-03" db="EMBL/GenBank/DDBJ databases">
        <authorList>
            <person name="Kim M.K."/>
        </authorList>
    </citation>
    <scope>NUCLEOTIDE SEQUENCE [LARGE SCALE GENOMIC DNA]</scope>
    <source>
        <strain evidence="2 3">BT442</strain>
    </source>
</reference>
<dbReference type="Proteomes" id="UP000664369">
    <property type="component" value="Unassembled WGS sequence"/>
</dbReference>
<proteinExistence type="predicted"/>
<dbReference type="InterPro" id="IPR016047">
    <property type="entry name" value="M23ase_b-sheet_dom"/>
</dbReference>
<dbReference type="InterPro" id="IPR050570">
    <property type="entry name" value="Cell_wall_metabolism_enzyme"/>
</dbReference>
<dbReference type="Gene3D" id="2.70.70.10">
    <property type="entry name" value="Glucose Permease (Domain IIA)"/>
    <property type="match status" value="1"/>
</dbReference>
<dbReference type="Pfam" id="PF01551">
    <property type="entry name" value="Peptidase_M23"/>
    <property type="match status" value="1"/>
</dbReference>
<organism evidence="2 3">
    <name type="scientific">Hymenobacter negativus</name>
    <dbReference type="NCBI Taxonomy" id="2795026"/>
    <lineage>
        <taxon>Bacteria</taxon>
        <taxon>Pseudomonadati</taxon>
        <taxon>Bacteroidota</taxon>
        <taxon>Cytophagia</taxon>
        <taxon>Cytophagales</taxon>
        <taxon>Hymenobacteraceae</taxon>
        <taxon>Hymenobacter</taxon>
    </lineage>
</organism>
<sequence>MKFYLQAISCLLLIESKGADSVPPAVELHVPFAPAVVRIAGQPTLYYELLLTNPTADTLNVQELRVVNEADSAVAVLEVAALAARFGRAGPPSTSVLPGATQVLYLEVGLPAEASVKQLGHHLTYTYRQGVQKRVAHSRSPWLPIKQQLAPVFGPPLRGGPWAAVYEPSWERGHRRVRYTIDGKTRIPGRYAIDFIKLDLQGSYARTDENVVGNWYGYGADVLAVRDGVVVAAQNDFPESPTLAAHPAYSAAQATGNYIALDLGRQQTAFYEHLRPGSLRVRPGQHVKQGQVLAQISFTGQTTGPHLHFHVADAPSALGAEGEAYSFARFTQLGTYPDFNQFGKRPWTASGSQPALFVEERPAANSVIQFE</sequence>
<evidence type="ECO:0000313" key="3">
    <source>
        <dbReference type="Proteomes" id="UP000664369"/>
    </source>
</evidence>
<name>A0ABS3QPD1_9BACT</name>
<comment type="caution">
    <text evidence="2">The sequence shown here is derived from an EMBL/GenBank/DDBJ whole genome shotgun (WGS) entry which is preliminary data.</text>
</comment>
<keyword evidence="3" id="KW-1185">Reference proteome</keyword>
<protein>
    <submittedName>
        <fullName evidence="2">M23 family metallopeptidase</fullName>
    </submittedName>
</protein>